<evidence type="ECO:0000256" key="3">
    <source>
        <dbReference type="ARBA" id="ARBA00022729"/>
    </source>
</evidence>
<evidence type="ECO:0000256" key="5">
    <source>
        <dbReference type="SAM" id="SignalP"/>
    </source>
</evidence>
<dbReference type="InterPro" id="IPR052211">
    <property type="entry name" value="Cpx_auxiliary_protein"/>
</dbReference>
<comment type="similarity">
    <text evidence="2">Belongs to the CpxP/Spy family.</text>
</comment>
<comment type="subcellular location">
    <subcellularLocation>
        <location evidence="1">Periplasm</location>
    </subcellularLocation>
</comment>
<accession>A0AAU7QLQ9</accession>
<evidence type="ECO:0000256" key="4">
    <source>
        <dbReference type="ARBA" id="ARBA00022764"/>
    </source>
</evidence>
<dbReference type="InterPro" id="IPR012899">
    <property type="entry name" value="LTXXQ"/>
</dbReference>
<keyword evidence="4" id="KW-0574">Periplasm</keyword>
<name>A0AAU7QLQ9_9GAMM</name>
<feature type="chain" id="PRO_5043975194" evidence="5">
    <location>
        <begin position="25"/>
        <end position="167"/>
    </location>
</feature>
<protein>
    <submittedName>
        <fullName evidence="6">Spy/CpxP family protein refolding chaperone</fullName>
    </submittedName>
</protein>
<reference evidence="6" key="1">
    <citation type="submission" date="2024-06" db="EMBL/GenBank/DDBJ databases">
        <authorList>
            <person name="Sun Y."/>
        </authorList>
    </citation>
    <scope>NUCLEOTIDE SEQUENCE</scope>
    <source>
        <strain evidence="6">IGA1.0</strain>
    </source>
</reference>
<feature type="signal peptide" evidence="5">
    <location>
        <begin position="1"/>
        <end position="24"/>
    </location>
</feature>
<gene>
    <name evidence="6" type="ORF">ABNK63_02445</name>
</gene>
<dbReference type="EMBL" id="CP157948">
    <property type="protein sequence ID" value="XBS90521.1"/>
    <property type="molecule type" value="Genomic_DNA"/>
</dbReference>
<keyword evidence="3 5" id="KW-0732">Signal</keyword>
<dbReference type="RefSeq" id="WP_007807422.1">
    <property type="nucleotide sequence ID" value="NZ_CP157948.1"/>
</dbReference>
<sequence>MRKNTLLGLALASALAIGSSVALAAPAGGAGHGDFGHGRHHHRGDGQMMMLGKLNLSDAQKASVKQIIRSSREQNKSSRDALRQQRSAFESMTPNQVGYQAAASRLAQAEGQAAQQRVQQMANLRAQIYALLTPAQQAQAATLKAQAQARRAQWKQFRAEHPQPSAG</sequence>
<dbReference type="GO" id="GO:0051082">
    <property type="term" value="F:unfolded protein binding"/>
    <property type="evidence" value="ECO:0007669"/>
    <property type="project" value="TreeGrafter"/>
</dbReference>
<evidence type="ECO:0000256" key="1">
    <source>
        <dbReference type="ARBA" id="ARBA00004418"/>
    </source>
</evidence>
<dbReference type="PANTHER" id="PTHR38102">
    <property type="entry name" value="PERIPLASMIC CHAPERONE SPY"/>
    <property type="match status" value="1"/>
</dbReference>
<dbReference type="Pfam" id="PF07813">
    <property type="entry name" value="LTXXQ"/>
    <property type="match status" value="1"/>
</dbReference>
<dbReference type="AlphaFoldDB" id="A0AAU7QLQ9"/>
<organism evidence="6">
    <name type="scientific">Rhodanobacter sp. IGA1.0</name>
    <dbReference type="NCBI Taxonomy" id="3158582"/>
    <lineage>
        <taxon>Bacteria</taxon>
        <taxon>Pseudomonadati</taxon>
        <taxon>Pseudomonadota</taxon>
        <taxon>Gammaproteobacteria</taxon>
        <taxon>Lysobacterales</taxon>
        <taxon>Rhodanobacteraceae</taxon>
        <taxon>Rhodanobacter</taxon>
    </lineage>
</organism>
<dbReference type="Gene3D" id="1.20.120.1490">
    <property type="match status" value="1"/>
</dbReference>
<dbReference type="GO" id="GO:0030288">
    <property type="term" value="C:outer membrane-bounded periplasmic space"/>
    <property type="evidence" value="ECO:0007669"/>
    <property type="project" value="TreeGrafter"/>
</dbReference>
<evidence type="ECO:0000313" key="6">
    <source>
        <dbReference type="EMBL" id="XBS90521.1"/>
    </source>
</evidence>
<dbReference type="PANTHER" id="PTHR38102:SF1">
    <property type="entry name" value="PERIPLASMIC CHAPERONE SPY"/>
    <property type="match status" value="1"/>
</dbReference>
<evidence type="ECO:0000256" key="2">
    <source>
        <dbReference type="ARBA" id="ARBA00008441"/>
    </source>
</evidence>
<proteinExistence type="inferred from homology"/>